<dbReference type="AlphaFoldDB" id="A0A7C9GMV0"/>
<organism evidence="8 9">
    <name type="scientific">Sandarakinorhabdus fusca</name>
    <dbReference type="NCBI Taxonomy" id="1439888"/>
    <lineage>
        <taxon>Bacteria</taxon>
        <taxon>Pseudomonadati</taxon>
        <taxon>Pseudomonadota</taxon>
        <taxon>Alphaproteobacteria</taxon>
        <taxon>Sphingomonadales</taxon>
        <taxon>Sphingosinicellaceae</taxon>
        <taxon>Sandarakinorhabdus</taxon>
    </lineage>
</organism>
<evidence type="ECO:0000256" key="5">
    <source>
        <dbReference type="ARBA" id="ARBA00023136"/>
    </source>
</evidence>
<evidence type="ECO:0000256" key="2">
    <source>
        <dbReference type="ARBA" id="ARBA00022475"/>
    </source>
</evidence>
<dbReference type="InterPro" id="IPR051311">
    <property type="entry name" value="DedA_domain"/>
</dbReference>
<evidence type="ECO:0000259" key="7">
    <source>
        <dbReference type="Pfam" id="PF09335"/>
    </source>
</evidence>
<evidence type="ECO:0000256" key="4">
    <source>
        <dbReference type="ARBA" id="ARBA00022989"/>
    </source>
</evidence>
<dbReference type="GO" id="GO:0005886">
    <property type="term" value="C:plasma membrane"/>
    <property type="evidence" value="ECO:0007669"/>
    <property type="project" value="UniProtKB-SubCell"/>
</dbReference>
<evidence type="ECO:0000256" key="6">
    <source>
        <dbReference type="SAM" id="Phobius"/>
    </source>
</evidence>
<dbReference type="Pfam" id="PF09335">
    <property type="entry name" value="VTT_dom"/>
    <property type="match status" value="1"/>
</dbReference>
<accession>A0A7C9GMV0</accession>
<dbReference type="PANTHER" id="PTHR42709:SF6">
    <property type="entry name" value="UNDECAPRENYL PHOSPHATE TRANSPORTER A"/>
    <property type="match status" value="1"/>
</dbReference>
<sequence>MIGFLSQLIVRGGYPGIVLLTFIETIFPPLPSEVFMPMAGYVAAQGEISLVGAIIAGTLGSLAGAWLWYAIGRAIGLGRARQLAARHGRWLTLHPRDIDRAVDWFDRYGGALVLFGRMVPAIRSVVSVPAGIAHMPAWRFLLLSGLGSLIWTSLLMTAGFWLGKDYGRVAAWADPLSTVVVGVMVIVYVVRLVRFRPD</sequence>
<dbReference type="PANTHER" id="PTHR42709">
    <property type="entry name" value="ALKALINE PHOSPHATASE LIKE PROTEIN"/>
    <property type="match status" value="1"/>
</dbReference>
<comment type="subcellular location">
    <subcellularLocation>
        <location evidence="1">Cell membrane</location>
        <topology evidence="1">Multi-pass membrane protein</topology>
    </subcellularLocation>
</comment>
<feature type="transmembrane region" description="Helical" evidence="6">
    <location>
        <begin position="12"/>
        <end position="30"/>
    </location>
</feature>
<feature type="transmembrane region" description="Helical" evidence="6">
    <location>
        <begin position="169"/>
        <end position="190"/>
    </location>
</feature>
<dbReference type="InterPro" id="IPR032816">
    <property type="entry name" value="VTT_dom"/>
</dbReference>
<dbReference type="EMBL" id="WIOL01000001">
    <property type="protein sequence ID" value="MQT16292.1"/>
    <property type="molecule type" value="Genomic_DNA"/>
</dbReference>
<gene>
    <name evidence="8" type="ORF">F3168_03345</name>
</gene>
<dbReference type="RefSeq" id="WP_152576707.1">
    <property type="nucleotide sequence ID" value="NZ_JAATJI010000001.1"/>
</dbReference>
<feature type="transmembrane region" description="Helical" evidence="6">
    <location>
        <begin position="50"/>
        <end position="71"/>
    </location>
</feature>
<name>A0A7C9GMV0_9SPHN</name>
<proteinExistence type="predicted"/>
<keyword evidence="3 6" id="KW-0812">Transmembrane</keyword>
<comment type="caution">
    <text evidence="8">The sequence shown here is derived from an EMBL/GenBank/DDBJ whole genome shotgun (WGS) entry which is preliminary data.</text>
</comment>
<protein>
    <submittedName>
        <fullName evidence="8">DedA family protein</fullName>
    </submittedName>
</protein>
<evidence type="ECO:0000313" key="8">
    <source>
        <dbReference type="EMBL" id="MQT16292.1"/>
    </source>
</evidence>
<feature type="transmembrane region" description="Helical" evidence="6">
    <location>
        <begin position="140"/>
        <end position="163"/>
    </location>
</feature>
<keyword evidence="4 6" id="KW-1133">Transmembrane helix</keyword>
<feature type="domain" description="VTT" evidence="7">
    <location>
        <begin position="30"/>
        <end position="159"/>
    </location>
</feature>
<evidence type="ECO:0000256" key="1">
    <source>
        <dbReference type="ARBA" id="ARBA00004651"/>
    </source>
</evidence>
<keyword evidence="9" id="KW-1185">Reference proteome</keyword>
<keyword evidence="2" id="KW-1003">Cell membrane</keyword>
<reference evidence="8 9" key="1">
    <citation type="submission" date="2019-09" db="EMBL/GenBank/DDBJ databases">
        <title>Polymorphobacter sp. isolated from a lake in China.</title>
        <authorList>
            <person name="Liu Z."/>
        </authorList>
    </citation>
    <scope>NUCLEOTIDE SEQUENCE [LARGE SCALE GENOMIC DNA]</scope>
    <source>
        <strain evidence="8 9">D40P</strain>
    </source>
</reference>
<dbReference type="OrthoDB" id="9813426at2"/>
<dbReference type="Proteomes" id="UP000481327">
    <property type="component" value="Unassembled WGS sequence"/>
</dbReference>
<keyword evidence="5 6" id="KW-0472">Membrane</keyword>
<evidence type="ECO:0000313" key="9">
    <source>
        <dbReference type="Proteomes" id="UP000481327"/>
    </source>
</evidence>
<evidence type="ECO:0000256" key="3">
    <source>
        <dbReference type="ARBA" id="ARBA00022692"/>
    </source>
</evidence>